<keyword evidence="1" id="KW-1185">Reference proteome</keyword>
<protein>
    <submittedName>
        <fullName evidence="2">Uncharacterized protein</fullName>
    </submittedName>
</protein>
<evidence type="ECO:0000313" key="1">
    <source>
        <dbReference type="Proteomes" id="UP000887565"/>
    </source>
</evidence>
<sequence>MERMKIKWQGEEPSKYFLNMEKRNYNRKTIGSLKAADAIQYNKIICKFNDDKRGAEPIRQKWENP</sequence>
<proteinExistence type="predicted"/>
<accession>A0A915KQ44</accession>
<reference evidence="2" key="1">
    <citation type="submission" date="2022-11" db="UniProtKB">
        <authorList>
            <consortium name="WormBaseParasite"/>
        </authorList>
    </citation>
    <scope>IDENTIFICATION</scope>
</reference>
<dbReference type="WBParaSite" id="nRc.2.0.1.t41002-RA">
    <property type="protein sequence ID" value="nRc.2.0.1.t41002-RA"/>
    <property type="gene ID" value="nRc.2.0.1.g41002"/>
</dbReference>
<name>A0A915KQ44_ROMCU</name>
<dbReference type="Proteomes" id="UP000887565">
    <property type="component" value="Unplaced"/>
</dbReference>
<organism evidence="1 2">
    <name type="scientific">Romanomermis culicivorax</name>
    <name type="common">Nematode worm</name>
    <dbReference type="NCBI Taxonomy" id="13658"/>
    <lineage>
        <taxon>Eukaryota</taxon>
        <taxon>Metazoa</taxon>
        <taxon>Ecdysozoa</taxon>
        <taxon>Nematoda</taxon>
        <taxon>Enoplea</taxon>
        <taxon>Dorylaimia</taxon>
        <taxon>Mermithida</taxon>
        <taxon>Mermithoidea</taxon>
        <taxon>Mermithidae</taxon>
        <taxon>Romanomermis</taxon>
    </lineage>
</organism>
<dbReference type="AlphaFoldDB" id="A0A915KQ44"/>
<evidence type="ECO:0000313" key="2">
    <source>
        <dbReference type="WBParaSite" id="nRc.2.0.1.t41002-RA"/>
    </source>
</evidence>